<keyword evidence="3" id="KW-1185">Reference proteome</keyword>
<gene>
    <name evidence="2" type="ORF">CHLNCDRAFT_9763</name>
</gene>
<dbReference type="OrthoDB" id="286233at2759"/>
<protein>
    <submittedName>
        <fullName evidence="2">Uncharacterized protein</fullName>
    </submittedName>
</protein>
<organism evidence="3">
    <name type="scientific">Chlorella variabilis</name>
    <name type="common">Green alga</name>
    <dbReference type="NCBI Taxonomy" id="554065"/>
    <lineage>
        <taxon>Eukaryota</taxon>
        <taxon>Viridiplantae</taxon>
        <taxon>Chlorophyta</taxon>
        <taxon>core chlorophytes</taxon>
        <taxon>Trebouxiophyceae</taxon>
        <taxon>Chlorellales</taxon>
        <taxon>Chlorellaceae</taxon>
        <taxon>Chlorella clade</taxon>
        <taxon>Chlorella</taxon>
    </lineage>
</organism>
<feature type="non-terminal residue" evidence="2">
    <location>
        <position position="1"/>
    </location>
</feature>
<evidence type="ECO:0000313" key="2">
    <source>
        <dbReference type="EMBL" id="EFN58329.1"/>
    </source>
</evidence>
<evidence type="ECO:0000256" key="1">
    <source>
        <dbReference type="SAM" id="MobiDB-lite"/>
    </source>
</evidence>
<dbReference type="Pfam" id="PF13424">
    <property type="entry name" value="TPR_12"/>
    <property type="match status" value="1"/>
</dbReference>
<proteinExistence type="predicted"/>
<dbReference type="EMBL" id="GL433838">
    <property type="protein sequence ID" value="EFN58329.1"/>
    <property type="molecule type" value="Genomic_DNA"/>
</dbReference>
<sequence>SLADAPSRLQAGPGAGARGLLAVEEERVLRLRQERESEAQRELQAARAAYQDELLRERASAPADQLCATPYGVDVVGITEFVALTGALVGGISARRRKQELERLNEQLRTINTQLRQGDGLPALLQQARAGTLYAPGLTYLPTPAQPLPDAAFGGNGAAAAAAASAAAAKLPAAPPAEPAASAPSAGTGPSVSLMSQDDDEVGPEAAHCTQASSLRGTALKDGKRLLKDGNAGGAMVRFEKALMLAKSTGDRVKERRATRGLAACARMQGQLRQAVKHLERVLEISREIRDFVGDADAYGTIADIYTDMGDFDRAAHYYDKYV</sequence>
<dbReference type="Proteomes" id="UP000008141">
    <property type="component" value="Unassembled WGS sequence"/>
</dbReference>
<feature type="region of interest" description="Disordered" evidence="1">
    <location>
        <begin position="175"/>
        <end position="210"/>
    </location>
</feature>
<dbReference type="GO" id="GO:0015995">
    <property type="term" value="P:chlorophyll biosynthetic process"/>
    <property type="evidence" value="ECO:0007669"/>
    <property type="project" value="InterPro"/>
</dbReference>
<dbReference type="Gene3D" id="1.25.40.10">
    <property type="entry name" value="Tetratricopeptide repeat domain"/>
    <property type="match status" value="1"/>
</dbReference>
<dbReference type="KEGG" id="cvr:CHLNCDRAFT_9763"/>
<dbReference type="AlphaFoldDB" id="E1Z8D7"/>
<dbReference type="eggNOG" id="ENOG502S1JU">
    <property type="taxonomic scope" value="Eukaryota"/>
</dbReference>
<dbReference type="SUPFAM" id="SSF48452">
    <property type="entry name" value="TPR-like"/>
    <property type="match status" value="1"/>
</dbReference>
<dbReference type="GeneID" id="17357763"/>
<reference evidence="2 3" key="1">
    <citation type="journal article" date="2010" name="Plant Cell">
        <title>The Chlorella variabilis NC64A genome reveals adaptation to photosymbiosis, coevolution with viruses, and cryptic sex.</title>
        <authorList>
            <person name="Blanc G."/>
            <person name="Duncan G."/>
            <person name="Agarkova I."/>
            <person name="Borodovsky M."/>
            <person name="Gurnon J."/>
            <person name="Kuo A."/>
            <person name="Lindquist E."/>
            <person name="Lucas S."/>
            <person name="Pangilinan J."/>
            <person name="Polle J."/>
            <person name="Salamov A."/>
            <person name="Terry A."/>
            <person name="Yamada T."/>
            <person name="Dunigan D.D."/>
            <person name="Grigoriev I.V."/>
            <person name="Claverie J.M."/>
            <person name="Van Etten J.L."/>
        </authorList>
    </citation>
    <scope>NUCLEOTIDE SEQUENCE [LARGE SCALE GENOMIC DNA]</scope>
    <source>
        <strain evidence="2 3">NC64A</strain>
    </source>
</reference>
<name>E1Z8D7_CHLVA</name>
<dbReference type="FunCoup" id="E1Z8D7">
    <property type="interactions" value="703"/>
</dbReference>
<dbReference type="PANTHER" id="PTHR47310:SF2">
    <property type="entry name" value="PROTEIN FLUORESCENT IN BLUE LIGHT, CHLOROPLASTIC"/>
    <property type="match status" value="1"/>
</dbReference>
<dbReference type="OMA" id="RFEKALM"/>
<dbReference type="InterPro" id="IPR011990">
    <property type="entry name" value="TPR-like_helical_dom_sf"/>
</dbReference>
<evidence type="ECO:0000313" key="3">
    <source>
        <dbReference type="Proteomes" id="UP000008141"/>
    </source>
</evidence>
<dbReference type="PROSITE" id="PS50293">
    <property type="entry name" value="TPR_REGION"/>
    <property type="match status" value="1"/>
</dbReference>
<feature type="compositionally biased region" description="Low complexity" evidence="1">
    <location>
        <begin position="179"/>
        <end position="193"/>
    </location>
</feature>
<dbReference type="RefSeq" id="XP_005850431.1">
    <property type="nucleotide sequence ID" value="XM_005850369.1"/>
</dbReference>
<dbReference type="InParanoid" id="E1Z8D7"/>
<feature type="non-terminal residue" evidence="2">
    <location>
        <position position="323"/>
    </location>
</feature>
<accession>E1Z8D7</accession>
<dbReference type="PANTHER" id="PTHR47310">
    <property type="entry name" value="PROTEIN FLUORESCENT IN BLUE LIGHT, CHLOROPLASTIC"/>
    <property type="match status" value="1"/>
</dbReference>
<dbReference type="STRING" id="554065.E1Z8D7"/>
<dbReference type="InterPro" id="IPR044243">
    <property type="entry name" value="FLU"/>
</dbReference>